<reference evidence="1 2" key="1">
    <citation type="submission" date="2018-01" db="EMBL/GenBank/DDBJ databases">
        <title>Bacillales members from the olive rhizosphere are effective biological control agents against Verticillium dahliae.</title>
        <authorList>
            <person name="Gomez-Lama C."/>
            <person name="Legarda G."/>
            <person name="Ruano-Rosa D."/>
            <person name="Pizarro-Tobias P."/>
            <person name="Valverde-Corredor A."/>
            <person name="Niqui J.L."/>
            <person name="Trivino J.C."/>
            <person name="Roca A."/>
            <person name="Mercado-Blanco J."/>
        </authorList>
    </citation>
    <scope>NUCLEOTIDE SEQUENCE [LARGE SCALE GENOMIC DNA]</scope>
    <source>
        <strain evidence="1 2">PIC167</strain>
    </source>
</reference>
<dbReference type="Proteomes" id="UP000308114">
    <property type="component" value="Unassembled WGS sequence"/>
</dbReference>
<comment type="caution">
    <text evidence="1">The sequence shown here is derived from an EMBL/GenBank/DDBJ whole genome shotgun (WGS) entry which is preliminary data.</text>
</comment>
<protein>
    <submittedName>
        <fullName evidence="1">Uncharacterized protein</fullName>
    </submittedName>
</protein>
<evidence type="ECO:0000313" key="1">
    <source>
        <dbReference type="EMBL" id="TKH44328.1"/>
    </source>
</evidence>
<name>A0A4U2Q4F5_9BACL</name>
<sequence>MSQGYSITTIRQIAEAAQIGRGYMNDIILNLGTPKCLATQVCMIEELSRRKAGF</sequence>
<dbReference type="EMBL" id="PNXQ01000012">
    <property type="protein sequence ID" value="TKH44328.1"/>
    <property type="molecule type" value="Genomic_DNA"/>
</dbReference>
<organism evidence="1 2">
    <name type="scientific">Paenibacillus terrae</name>
    <dbReference type="NCBI Taxonomy" id="159743"/>
    <lineage>
        <taxon>Bacteria</taxon>
        <taxon>Bacillati</taxon>
        <taxon>Bacillota</taxon>
        <taxon>Bacilli</taxon>
        <taxon>Bacillales</taxon>
        <taxon>Paenibacillaceae</taxon>
        <taxon>Paenibacillus</taxon>
    </lineage>
</organism>
<dbReference type="AlphaFoldDB" id="A0A4U2Q4F5"/>
<gene>
    <name evidence="1" type="ORF">C1I60_13485</name>
</gene>
<evidence type="ECO:0000313" key="2">
    <source>
        <dbReference type="Proteomes" id="UP000308114"/>
    </source>
</evidence>
<proteinExistence type="predicted"/>
<accession>A0A4U2Q4F5</accession>